<evidence type="ECO:0000256" key="1">
    <source>
        <dbReference type="ARBA" id="ARBA00006484"/>
    </source>
</evidence>
<proteinExistence type="inferred from homology"/>
<dbReference type="PRINTS" id="PR00080">
    <property type="entry name" value="SDRFAMILY"/>
</dbReference>
<dbReference type="Gene3D" id="3.40.50.720">
    <property type="entry name" value="NAD(P)-binding Rossmann-like Domain"/>
    <property type="match status" value="1"/>
</dbReference>
<dbReference type="CDD" id="cd05233">
    <property type="entry name" value="SDR_c"/>
    <property type="match status" value="1"/>
</dbReference>
<reference evidence="2 3" key="1">
    <citation type="submission" date="2019-08" db="EMBL/GenBank/DDBJ databases">
        <authorList>
            <person name="Toschakov S.V."/>
        </authorList>
    </citation>
    <scope>NUCLEOTIDE SEQUENCE [LARGE SCALE GENOMIC DNA]</scope>
    <source>
        <strain evidence="2 3">3753O</strain>
    </source>
</reference>
<accession>A0ABX6C0D1</accession>
<reference evidence="2 3" key="2">
    <citation type="submission" date="2019-10" db="EMBL/GenBank/DDBJ databases">
        <title>Thermopilla bonchosmolovskayae gen. nov., sp. nov., a moderately thermophilic Chloroflexi bacterium from a Chukotka hot spring (Arctic, Russia), representing a novel classis Thermopillaia, which include previously uncultivated lineage OLB14.</title>
        <authorList>
            <person name="Kochetkova T.V."/>
            <person name="Zayulina K.S."/>
            <person name="Zhigarkov V.S."/>
            <person name="Minaev N.V."/>
            <person name="Novikov A."/>
            <person name="Toshchakov S.V."/>
            <person name="Elcheninov A.G."/>
            <person name="Kublanov I.V."/>
        </authorList>
    </citation>
    <scope>NUCLEOTIDE SEQUENCE [LARGE SCALE GENOMIC DNA]</scope>
    <source>
        <strain evidence="2 3">3753O</strain>
    </source>
</reference>
<name>A0ABX6C0D1_9CHLR</name>
<organism evidence="2 3">
    <name type="scientific">Tepidiforma bonchosmolovskayae</name>
    <dbReference type="NCBI Taxonomy" id="2601677"/>
    <lineage>
        <taxon>Bacteria</taxon>
        <taxon>Bacillati</taxon>
        <taxon>Chloroflexota</taxon>
        <taxon>Tepidiformia</taxon>
        <taxon>Tepidiformales</taxon>
        <taxon>Tepidiformaceae</taxon>
        <taxon>Tepidiforma</taxon>
    </lineage>
</organism>
<dbReference type="Pfam" id="PF13561">
    <property type="entry name" value="adh_short_C2"/>
    <property type="match status" value="1"/>
</dbReference>
<protein>
    <submittedName>
        <fullName evidence="2">SDR family oxidoreductase</fullName>
    </submittedName>
</protein>
<dbReference type="InterPro" id="IPR002347">
    <property type="entry name" value="SDR_fam"/>
</dbReference>
<dbReference type="EMBL" id="CP042829">
    <property type="protein sequence ID" value="QFG02558.1"/>
    <property type="molecule type" value="Genomic_DNA"/>
</dbReference>
<dbReference type="PANTHER" id="PTHR42879:SF2">
    <property type="entry name" value="3-OXOACYL-[ACYL-CARRIER-PROTEIN] REDUCTASE FABG"/>
    <property type="match status" value="1"/>
</dbReference>
<dbReference type="Proteomes" id="UP000326331">
    <property type="component" value="Chromosome"/>
</dbReference>
<evidence type="ECO:0000313" key="3">
    <source>
        <dbReference type="Proteomes" id="UP000326331"/>
    </source>
</evidence>
<evidence type="ECO:0000313" key="2">
    <source>
        <dbReference type="EMBL" id="QFG02558.1"/>
    </source>
</evidence>
<sequence>MLPLEGKTAIVTGGARGIGAGIAAVMARQGARVAILDLDGEQAAATAAALPTPGVGLACDVIVEDQLREALRAAVAALGGLDIMVNNAGAGRGPVDPSALPAAAAGGGRVEDMDPAAWDEQLAQNLRSTFLGTKHALPFLKQRGGGAIINIASIAALQAAPTLPAYAAAKAGVISLTKSCALEYAPFDIRVNAICPGFLWTRAWEGLAAMMQRTVPRFAGLSPREVFLEVVKTGVPLGREQTPEDIGELAAFLASPAARNITGQAIAVDGGITLR</sequence>
<dbReference type="PRINTS" id="PR00081">
    <property type="entry name" value="GDHRDH"/>
</dbReference>
<dbReference type="RefSeq" id="WP_158066486.1">
    <property type="nucleotide sequence ID" value="NZ_CP042829.1"/>
</dbReference>
<dbReference type="InterPro" id="IPR050259">
    <property type="entry name" value="SDR"/>
</dbReference>
<keyword evidence="3" id="KW-1185">Reference proteome</keyword>
<comment type="similarity">
    <text evidence="1">Belongs to the short-chain dehydrogenases/reductases (SDR) family.</text>
</comment>
<dbReference type="InterPro" id="IPR036291">
    <property type="entry name" value="NAD(P)-bd_dom_sf"/>
</dbReference>
<gene>
    <name evidence="2" type="ORF">Tbon_04380</name>
</gene>
<dbReference type="PANTHER" id="PTHR42879">
    <property type="entry name" value="3-OXOACYL-(ACYL-CARRIER-PROTEIN) REDUCTASE"/>
    <property type="match status" value="1"/>
</dbReference>
<dbReference type="SUPFAM" id="SSF51735">
    <property type="entry name" value="NAD(P)-binding Rossmann-fold domains"/>
    <property type="match status" value="1"/>
</dbReference>